<feature type="domain" description="Carrier" evidence="2">
    <location>
        <begin position="1"/>
        <end position="33"/>
    </location>
</feature>
<accession>A0A061F1B2</accession>
<dbReference type="GO" id="GO:0000036">
    <property type="term" value="F:acyl carrier activity"/>
    <property type="evidence" value="ECO:0007669"/>
    <property type="project" value="InterPro"/>
</dbReference>
<dbReference type="Proteomes" id="UP000026915">
    <property type="component" value="Chromosome 5"/>
</dbReference>
<proteinExistence type="predicted"/>
<dbReference type="PROSITE" id="PS50075">
    <property type="entry name" value="CARRIER"/>
    <property type="match status" value="1"/>
</dbReference>
<dbReference type="AlphaFoldDB" id="A0A061F1B2"/>
<dbReference type="HOGENOM" id="CLU_2311267_0_0_1"/>
<dbReference type="Gene3D" id="1.10.1200.10">
    <property type="entry name" value="ACP-like"/>
    <property type="match status" value="1"/>
</dbReference>
<organism evidence="3 4">
    <name type="scientific">Theobroma cacao</name>
    <name type="common">Cacao</name>
    <name type="synonym">Cocoa</name>
    <dbReference type="NCBI Taxonomy" id="3641"/>
    <lineage>
        <taxon>Eukaryota</taxon>
        <taxon>Viridiplantae</taxon>
        <taxon>Streptophyta</taxon>
        <taxon>Embryophyta</taxon>
        <taxon>Tracheophyta</taxon>
        <taxon>Spermatophyta</taxon>
        <taxon>Magnoliopsida</taxon>
        <taxon>eudicotyledons</taxon>
        <taxon>Gunneridae</taxon>
        <taxon>Pentapetalae</taxon>
        <taxon>rosids</taxon>
        <taxon>malvids</taxon>
        <taxon>Malvales</taxon>
        <taxon>Malvaceae</taxon>
        <taxon>Byttnerioideae</taxon>
        <taxon>Theobroma</taxon>
    </lineage>
</organism>
<name>A0A061F1B2_THECC</name>
<evidence type="ECO:0000313" key="4">
    <source>
        <dbReference type="Proteomes" id="UP000026915"/>
    </source>
</evidence>
<reference evidence="3 4" key="1">
    <citation type="journal article" date="2013" name="Genome Biol.">
        <title>The genome sequence of the most widely cultivated cacao type and its use to identify candidate genes regulating pod color.</title>
        <authorList>
            <person name="Motamayor J.C."/>
            <person name="Mockaitis K."/>
            <person name="Schmutz J."/>
            <person name="Haiminen N."/>
            <person name="Iii D.L."/>
            <person name="Cornejo O."/>
            <person name="Findley S.D."/>
            <person name="Zheng P."/>
            <person name="Utro F."/>
            <person name="Royaert S."/>
            <person name="Saski C."/>
            <person name="Jenkins J."/>
            <person name="Podicheti R."/>
            <person name="Zhao M."/>
            <person name="Scheffler B.E."/>
            <person name="Stack J.C."/>
            <person name="Feltus F.A."/>
            <person name="Mustiga G.M."/>
            <person name="Amores F."/>
            <person name="Phillips W."/>
            <person name="Marelli J.P."/>
            <person name="May G.D."/>
            <person name="Shapiro H."/>
            <person name="Ma J."/>
            <person name="Bustamante C.D."/>
            <person name="Schnell R.J."/>
            <person name="Main D."/>
            <person name="Gilbert D."/>
            <person name="Parida L."/>
            <person name="Kuhn D.N."/>
        </authorList>
    </citation>
    <scope>NUCLEOTIDE SEQUENCE [LARGE SCALE GENOMIC DNA]</scope>
    <source>
        <strain evidence="4">cv. Matina 1-6</strain>
    </source>
</reference>
<dbReference type="InterPro" id="IPR044813">
    <property type="entry name" value="ACP_chloroplastic"/>
</dbReference>
<dbReference type="PANTHER" id="PTHR46153:SF20">
    <property type="entry name" value="ACYL CARRIER PROTEIN 2, CHLOROPLASTIC-RELATED"/>
    <property type="match status" value="1"/>
</dbReference>
<dbReference type="InParanoid" id="A0A061F1B2"/>
<dbReference type="STRING" id="3641.A0A061F1B2"/>
<keyword evidence="4" id="KW-1185">Reference proteome</keyword>
<dbReference type="EMBL" id="CM001883">
    <property type="protein sequence ID" value="EOY10653.1"/>
    <property type="molecule type" value="Genomic_DNA"/>
</dbReference>
<dbReference type="Gramene" id="EOY10653">
    <property type="protein sequence ID" value="EOY10653"/>
    <property type="gene ID" value="TCM_025964"/>
</dbReference>
<evidence type="ECO:0000259" key="2">
    <source>
        <dbReference type="PROSITE" id="PS50075"/>
    </source>
</evidence>
<comment type="function">
    <text evidence="1">Carrier of the growing fatty acid chain in fatty acid biosynthesis.</text>
</comment>
<evidence type="ECO:0000256" key="1">
    <source>
        <dbReference type="ARBA" id="ARBA00003180"/>
    </source>
</evidence>
<dbReference type="InterPro" id="IPR009081">
    <property type="entry name" value="PP-bd_ACP"/>
</dbReference>
<dbReference type="PANTHER" id="PTHR46153">
    <property type="entry name" value="ACYL CARRIER PROTEIN"/>
    <property type="match status" value="1"/>
</dbReference>
<gene>
    <name evidence="3" type="ORF">TCM_025964</name>
</gene>
<dbReference type="InterPro" id="IPR036736">
    <property type="entry name" value="ACP-like_sf"/>
</dbReference>
<protein>
    <recommendedName>
        <fullName evidence="2">Carrier domain-containing protein</fullName>
    </recommendedName>
</protein>
<sequence>MGLEQEFGITVEEDNAQSIATVQGAADLIEQLCSEKSAWKLGPKLEIHLPMLMPPTSLLSLEHLTILLRTQFYLFVQSRKTHKVVEIFSSIMDLSFCVPS</sequence>
<evidence type="ECO:0000313" key="3">
    <source>
        <dbReference type="EMBL" id="EOY10653.1"/>
    </source>
</evidence>